<dbReference type="EMBL" id="CM018031">
    <property type="protein sequence ID" value="KAA8548434.1"/>
    <property type="molecule type" value="Genomic_DNA"/>
</dbReference>
<feature type="domain" description="Sulfotransferase" evidence="4">
    <location>
        <begin position="113"/>
        <end position="210"/>
    </location>
</feature>
<evidence type="ECO:0000313" key="6">
    <source>
        <dbReference type="Proteomes" id="UP000325577"/>
    </source>
</evidence>
<dbReference type="AlphaFoldDB" id="A0A5J5C0L7"/>
<keyword evidence="6" id="KW-1185">Reference proteome</keyword>
<dbReference type="InterPro" id="IPR027417">
    <property type="entry name" value="P-loop_NTPase"/>
</dbReference>
<dbReference type="InterPro" id="IPR000863">
    <property type="entry name" value="Sulfotransferase_dom"/>
</dbReference>
<dbReference type="GO" id="GO:0008146">
    <property type="term" value="F:sulfotransferase activity"/>
    <property type="evidence" value="ECO:0007669"/>
    <property type="project" value="InterPro"/>
</dbReference>
<gene>
    <name evidence="5" type="ORF">F0562_000118</name>
</gene>
<dbReference type="SUPFAM" id="SSF52540">
    <property type="entry name" value="P-loop containing nucleoside triphosphate hydrolases"/>
    <property type="match status" value="1"/>
</dbReference>
<evidence type="ECO:0000259" key="4">
    <source>
        <dbReference type="Pfam" id="PF00685"/>
    </source>
</evidence>
<dbReference type="Pfam" id="PF00685">
    <property type="entry name" value="Sulfotransfer_1"/>
    <property type="match status" value="2"/>
</dbReference>
<protein>
    <recommendedName>
        <fullName evidence="3">Sulfotransferase</fullName>
        <ecNumber evidence="3">2.8.2.-</ecNumber>
    </recommendedName>
</protein>
<comment type="similarity">
    <text evidence="1 3">Belongs to the sulfotransferase 1 family.</text>
</comment>
<sequence length="216" mass="24813">MEKTAKSSQTGGEKERERDELQELMQALPLLTSNPHSLVPFLEFDTYLTNPFPNLENIHSPRIFSTHTPYALLPSSIKESTCRIVYLCRNPLDRDTGRRAKRSRTRCSFCSMHENMKVDIVSHLKTLADFTGFPFSLEEERQGMIEEIASSCSFNNLKDLEVNKTGKLRTGHQNDIFFRKGEVGDWTNYLTPAMAERMEKIMEEKLEGSGFPLKRS</sequence>
<feature type="domain" description="Sulfotransferase" evidence="4">
    <location>
        <begin position="29"/>
        <end position="94"/>
    </location>
</feature>
<evidence type="ECO:0000256" key="2">
    <source>
        <dbReference type="ARBA" id="ARBA00022679"/>
    </source>
</evidence>
<accession>A0A5J5C0L7</accession>
<proteinExistence type="inferred from homology"/>
<name>A0A5J5C0L7_9ASTE</name>
<organism evidence="5 6">
    <name type="scientific">Nyssa sinensis</name>
    <dbReference type="NCBI Taxonomy" id="561372"/>
    <lineage>
        <taxon>Eukaryota</taxon>
        <taxon>Viridiplantae</taxon>
        <taxon>Streptophyta</taxon>
        <taxon>Embryophyta</taxon>
        <taxon>Tracheophyta</taxon>
        <taxon>Spermatophyta</taxon>
        <taxon>Magnoliopsida</taxon>
        <taxon>eudicotyledons</taxon>
        <taxon>Gunneridae</taxon>
        <taxon>Pentapetalae</taxon>
        <taxon>asterids</taxon>
        <taxon>Cornales</taxon>
        <taxon>Nyssaceae</taxon>
        <taxon>Nyssa</taxon>
    </lineage>
</organism>
<reference evidence="5 6" key="1">
    <citation type="submission" date="2019-09" db="EMBL/GenBank/DDBJ databases">
        <title>A chromosome-level genome assembly of the Chinese tupelo Nyssa sinensis.</title>
        <authorList>
            <person name="Yang X."/>
            <person name="Kang M."/>
            <person name="Yang Y."/>
            <person name="Xiong H."/>
            <person name="Wang M."/>
            <person name="Zhang Z."/>
            <person name="Wang Z."/>
            <person name="Wu H."/>
            <person name="Ma T."/>
            <person name="Liu J."/>
            <person name="Xi Z."/>
        </authorList>
    </citation>
    <scope>NUCLEOTIDE SEQUENCE [LARGE SCALE GENOMIC DNA]</scope>
    <source>
        <strain evidence="5">J267</strain>
        <tissue evidence="5">Leaf</tissue>
    </source>
</reference>
<evidence type="ECO:0000256" key="3">
    <source>
        <dbReference type="RuleBase" id="RU361155"/>
    </source>
</evidence>
<dbReference type="PANTHER" id="PTHR11783">
    <property type="entry name" value="SULFOTRANSFERASE SULT"/>
    <property type="match status" value="1"/>
</dbReference>
<evidence type="ECO:0000256" key="1">
    <source>
        <dbReference type="ARBA" id="ARBA00005771"/>
    </source>
</evidence>
<evidence type="ECO:0000313" key="5">
    <source>
        <dbReference type="EMBL" id="KAA8548434.1"/>
    </source>
</evidence>
<dbReference type="Gene3D" id="3.40.50.300">
    <property type="entry name" value="P-loop containing nucleotide triphosphate hydrolases"/>
    <property type="match status" value="2"/>
</dbReference>
<dbReference type="EC" id="2.8.2.-" evidence="3"/>
<dbReference type="Proteomes" id="UP000325577">
    <property type="component" value="Linkage Group LG0"/>
</dbReference>
<keyword evidence="2 3" id="KW-0808">Transferase</keyword>
<dbReference type="OrthoDB" id="205623at2759"/>